<sequence length="196" mass="21582">MTSETTRFEFRCWPELTSALRRDIETRYNLAPANRRTDIYFPAAHRDDLLIKLRSGSRFDIKACIGWQAPLEIWQVQMASDFPLTPDEQAMLAVIFPDMDCADEPLANPADALRRLGAVAPVRAVEKVRRLSDAGGLRAELTEATCAGIAQWTLAFESASDTQVMDELAALSLGLSRNLSYGAALRHPALFGGALA</sequence>
<evidence type="ECO:0000313" key="2">
    <source>
        <dbReference type="Proteomes" id="UP000024942"/>
    </source>
</evidence>
<dbReference type="eggNOG" id="ENOG5031E2V">
    <property type="taxonomic scope" value="Bacteria"/>
</dbReference>
<evidence type="ECO:0008006" key="3">
    <source>
        <dbReference type="Google" id="ProtNLM"/>
    </source>
</evidence>
<dbReference type="STRING" id="1280953.HOC_10749"/>
<dbReference type="RefSeq" id="WP_035538334.1">
    <property type="nucleotide sequence ID" value="NZ_ARYL01000014.1"/>
</dbReference>
<organism evidence="1 2">
    <name type="scientific">Hyphomonas oceanitis SCH89</name>
    <dbReference type="NCBI Taxonomy" id="1280953"/>
    <lineage>
        <taxon>Bacteria</taxon>
        <taxon>Pseudomonadati</taxon>
        <taxon>Pseudomonadota</taxon>
        <taxon>Alphaproteobacteria</taxon>
        <taxon>Hyphomonadales</taxon>
        <taxon>Hyphomonadaceae</taxon>
        <taxon>Hyphomonas</taxon>
    </lineage>
</organism>
<accession>A0A059G7M8</accession>
<comment type="caution">
    <text evidence="1">The sequence shown here is derived from an EMBL/GenBank/DDBJ whole genome shotgun (WGS) entry which is preliminary data.</text>
</comment>
<gene>
    <name evidence="1" type="ORF">HOC_10749</name>
</gene>
<name>A0A059G7M8_9PROT</name>
<dbReference type="PATRIC" id="fig|1280953.3.peg.2169"/>
<keyword evidence="2" id="KW-1185">Reference proteome</keyword>
<dbReference type="OrthoDB" id="7619397at2"/>
<evidence type="ECO:0000313" key="1">
    <source>
        <dbReference type="EMBL" id="KDA02468.1"/>
    </source>
</evidence>
<dbReference type="Proteomes" id="UP000024942">
    <property type="component" value="Unassembled WGS sequence"/>
</dbReference>
<protein>
    <recommendedName>
        <fullName evidence="3">Adenylate cyclase</fullName>
    </recommendedName>
</protein>
<proteinExistence type="predicted"/>
<reference evidence="1 2" key="1">
    <citation type="journal article" date="2014" name="Antonie Van Leeuwenhoek">
        <title>Hyphomonas beringensis sp. nov. and Hyphomonas chukchiensis sp. nov., isolated from surface seawater of the Bering Sea and Chukchi Sea.</title>
        <authorList>
            <person name="Li C."/>
            <person name="Lai Q."/>
            <person name="Li G."/>
            <person name="Dong C."/>
            <person name="Wang J."/>
            <person name="Liao Y."/>
            <person name="Shao Z."/>
        </authorList>
    </citation>
    <scope>NUCLEOTIDE SEQUENCE [LARGE SCALE GENOMIC DNA]</scope>
    <source>
        <strain evidence="1 2">SCH89</strain>
    </source>
</reference>
<dbReference type="EMBL" id="ARYL01000014">
    <property type="protein sequence ID" value="KDA02468.1"/>
    <property type="molecule type" value="Genomic_DNA"/>
</dbReference>
<dbReference type="AlphaFoldDB" id="A0A059G7M8"/>